<gene>
    <name evidence="2" type="ORF">GGQ74_000428</name>
</gene>
<name>A0A846QEJ9_9BACT</name>
<dbReference type="AlphaFoldDB" id="A0A846QEJ9"/>
<dbReference type="Gene3D" id="3.30.450.40">
    <property type="match status" value="2"/>
</dbReference>
<sequence length="318" mass="35537">MGNDSLEKLLGIVCSVFDAYSTVLFLPEENTSEYYLRARFSLGDDIREGMTLAPGQGLVGWIIRNGDPLLINNFDRTRSKLGYYASDEESKIKAFMGCPIQDKGGALCVDSCRTYNFSDKDQKILQLFAMLASDIHNGDSQVRRDLVEHRFYRSLQLIQLLRKQFPRWDTFLQNFLRIVAEASGFSHCFLAACDDRGESYFIEGACGDMGAVTGKDRFPIKSGLVGWVFGNGQSICSGDGETKAAPQSLLGKNSGGPVFHSALCMPLGIHRRTRGVLVLAHREPRDISPEVKRFVEMSTDHLALFLENLFLKSRIQQP</sequence>
<evidence type="ECO:0000259" key="1">
    <source>
        <dbReference type="SMART" id="SM00065"/>
    </source>
</evidence>
<dbReference type="Proteomes" id="UP000580856">
    <property type="component" value="Unassembled WGS sequence"/>
</dbReference>
<evidence type="ECO:0000313" key="3">
    <source>
        <dbReference type="Proteomes" id="UP000580856"/>
    </source>
</evidence>
<dbReference type="Pfam" id="PF01590">
    <property type="entry name" value="GAF"/>
    <property type="match status" value="1"/>
</dbReference>
<dbReference type="SUPFAM" id="SSF55781">
    <property type="entry name" value="GAF domain-like"/>
    <property type="match status" value="2"/>
</dbReference>
<dbReference type="InterPro" id="IPR003018">
    <property type="entry name" value="GAF"/>
</dbReference>
<protein>
    <submittedName>
        <fullName evidence="2">Signal transduction protein with GAF and PtsI domain</fullName>
    </submittedName>
</protein>
<feature type="domain" description="GAF" evidence="1">
    <location>
        <begin position="167"/>
        <end position="316"/>
    </location>
</feature>
<dbReference type="RefSeq" id="WP_245168084.1">
    <property type="nucleotide sequence ID" value="NZ_JAATJA010000001.1"/>
</dbReference>
<dbReference type="Pfam" id="PF13185">
    <property type="entry name" value="GAF_2"/>
    <property type="match status" value="1"/>
</dbReference>
<comment type="caution">
    <text evidence="2">The sequence shown here is derived from an EMBL/GenBank/DDBJ whole genome shotgun (WGS) entry which is preliminary data.</text>
</comment>
<reference evidence="2 3" key="1">
    <citation type="submission" date="2020-03" db="EMBL/GenBank/DDBJ databases">
        <title>Genomic Encyclopedia of Type Strains, Phase IV (KMG-IV): sequencing the most valuable type-strain genomes for metagenomic binning, comparative biology and taxonomic classification.</title>
        <authorList>
            <person name="Goeker M."/>
        </authorList>
    </citation>
    <scope>NUCLEOTIDE SEQUENCE [LARGE SCALE GENOMIC DNA]</scope>
    <source>
        <strain evidence="2 3">DSM 24233</strain>
    </source>
</reference>
<organism evidence="2 3">
    <name type="scientific">Desulfobaculum xiamenense</name>
    <dbReference type="NCBI Taxonomy" id="995050"/>
    <lineage>
        <taxon>Bacteria</taxon>
        <taxon>Pseudomonadati</taxon>
        <taxon>Thermodesulfobacteriota</taxon>
        <taxon>Desulfovibrionia</taxon>
        <taxon>Desulfovibrionales</taxon>
        <taxon>Desulfovibrionaceae</taxon>
        <taxon>Desulfobaculum</taxon>
    </lineage>
</organism>
<evidence type="ECO:0000313" key="2">
    <source>
        <dbReference type="EMBL" id="NJB66788.1"/>
    </source>
</evidence>
<keyword evidence="3" id="KW-1185">Reference proteome</keyword>
<dbReference type="EMBL" id="JAATJA010000001">
    <property type="protein sequence ID" value="NJB66788.1"/>
    <property type="molecule type" value="Genomic_DNA"/>
</dbReference>
<dbReference type="InterPro" id="IPR029016">
    <property type="entry name" value="GAF-like_dom_sf"/>
</dbReference>
<proteinExistence type="predicted"/>
<accession>A0A846QEJ9</accession>
<dbReference type="SMART" id="SM00065">
    <property type="entry name" value="GAF"/>
    <property type="match status" value="2"/>
</dbReference>
<feature type="domain" description="GAF" evidence="1">
    <location>
        <begin position="1"/>
        <end position="156"/>
    </location>
</feature>